<evidence type="ECO:0000256" key="4">
    <source>
        <dbReference type="ARBA" id="ARBA00022884"/>
    </source>
</evidence>
<feature type="compositionally biased region" description="Basic and acidic residues" evidence="7">
    <location>
        <begin position="147"/>
        <end position="157"/>
    </location>
</feature>
<keyword evidence="5 6" id="KW-0539">Nucleus</keyword>
<evidence type="ECO:0000256" key="6">
    <source>
        <dbReference type="RuleBase" id="RU368003"/>
    </source>
</evidence>
<dbReference type="OrthoDB" id="1421013at2759"/>
<dbReference type="EMBL" id="LFJN01000004">
    <property type="protein sequence ID" value="KPI43708.1"/>
    <property type="molecule type" value="Genomic_DNA"/>
</dbReference>
<name>A0A0N0NQB3_9EURO</name>
<gene>
    <name evidence="8" type="ORF">AB675_6264</name>
</gene>
<evidence type="ECO:0000313" key="9">
    <source>
        <dbReference type="Proteomes" id="UP000038010"/>
    </source>
</evidence>
<dbReference type="GO" id="GO:0010468">
    <property type="term" value="P:regulation of gene expression"/>
    <property type="evidence" value="ECO:0007669"/>
    <property type="project" value="TreeGrafter"/>
</dbReference>
<proteinExistence type="inferred from homology"/>
<dbReference type="Proteomes" id="UP000038010">
    <property type="component" value="Unassembled WGS sequence"/>
</dbReference>
<dbReference type="STRING" id="1664694.A0A0N0NQB3"/>
<dbReference type="GO" id="GO:0000178">
    <property type="term" value="C:exosome (RNase complex)"/>
    <property type="evidence" value="ECO:0007669"/>
    <property type="project" value="TreeGrafter"/>
</dbReference>
<evidence type="ECO:0000256" key="7">
    <source>
        <dbReference type="SAM" id="MobiDB-lite"/>
    </source>
</evidence>
<dbReference type="AlphaFoldDB" id="A0A0N0NQB3"/>
<dbReference type="GO" id="GO:0005730">
    <property type="term" value="C:nucleolus"/>
    <property type="evidence" value="ECO:0007669"/>
    <property type="project" value="TreeGrafter"/>
</dbReference>
<keyword evidence="9" id="KW-1185">Reference proteome</keyword>
<sequence length="267" mass="29702">MDTAGVRDALKQMSGHLSDLDQTLQPLLTTALSDTIKKLPLLDRAKLYVAICSIIETLLYSYLLLHGVKAREHAVFKELLRVKQYFEKIKAAEAGSTPERKDLTLNKQAAGRMVKHALAGNKKFDVELAARKEAELANARKMLQDMEDRKKLQEERKLKRMSGGDGNGTPTAPQLNGSSEIDHPMPDAAIATTNLEEGEIEGDDDAVDVTDPQTPQSIATSELTDSSKTLKPKIKHKKRARTREKPQELSAKKKRKYDNTKELTITS</sequence>
<reference evidence="8 9" key="1">
    <citation type="submission" date="2015-06" db="EMBL/GenBank/DDBJ databases">
        <title>Draft genome of the ant-associated black yeast Phialophora attae CBS 131958.</title>
        <authorList>
            <person name="Moreno L.F."/>
            <person name="Stielow B.J."/>
            <person name="de Hoog S."/>
            <person name="Vicente V.A."/>
            <person name="Weiss V.A."/>
            <person name="de Vries M."/>
            <person name="Cruz L.M."/>
            <person name="Souza E.M."/>
        </authorList>
    </citation>
    <scope>NUCLEOTIDE SEQUENCE [LARGE SCALE GENOMIC DNA]</scope>
    <source>
        <strain evidence="8 9">CBS 131958</strain>
    </source>
</reference>
<feature type="compositionally biased region" description="Polar residues" evidence="7">
    <location>
        <begin position="168"/>
        <end position="179"/>
    </location>
</feature>
<dbReference type="GO" id="GO:0000460">
    <property type="term" value="P:maturation of 5.8S rRNA"/>
    <property type="evidence" value="ECO:0007669"/>
    <property type="project" value="TreeGrafter"/>
</dbReference>
<dbReference type="RefSeq" id="XP_018003671.1">
    <property type="nucleotide sequence ID" value="XM_018146542.1"/>
</dbReference>
<comment type="function">
    <text evidence="6">Required for exosome-dependent processing of pre-rRNA and small nucleolar RNA (snRNA) precursors. Involved in processing of 35S pre-rRNA at the A0, A1 and A2 sites.</text>
</comment>
<organism evidence="8 9">
    <name type="scientific">Cyphellophora attinorum</name>
    <dbReference type="NCBI Taxonomy" id="1664694"/>
    <lineage>
        <taxon>Eukaryota</taxon>
        <taxon>Fungi</taxon>
        <taxon>Dikarya</taxon>
        <taxon>Ascomycota</taxon>
        <taxon>Pezizomycotina</taxon>
        <taxon>Eurotiomycetes</taxon>
        <taxon>Chaetothyriomycetidae</taxon>
        <taxon>Chaetothyriales</taxon>
        <taxon>Cyphellophoraceae</taxon>
        <taxon>Cyphellophora</taxon>
    </lineage>
</organism>
<comment type="subcellular location">
    <subcellularLocation>
        <location evidence="1 6">Nucleus</location>
    </subcellularLocation>
</comment>
<feature type="region of interest" description="Disordered" evidence="7">
    <location>
        <begin position="198"/>
        <end position="267"/>
    </location>
</feature>
<dbReference type="PANTHER" id="PTHR15341:SF3">
    <property type="entry name" value="NUCLEAR NUCLEIC ACID-BINDING PROTEIN C1D"/>
    <property type="match status" value="1"/>
</dbReference>
<dbReference type="InterPro" id="IPR011082">
    <property type="entry name" value="Exosome-assoc_fac/DNA_repair"/>
</dbReference>
<dbReference type="GO" id="GO:0003677">
    <property type="term" value="F:DNA binding"/>
    <property type="evidence" value="ECO:0007669"/>
    <property type="project" value="TreeGrafter"/>
</dbReference>
<accession>A0A0N0NQB3</accession>
<protein>
    <recommendedName>
        <fullName evidence="6">Exosome complex protein</fullName>
    </recommendedName>
</protein>
<feature type="compositionally biased region" description="Polar residues" evidence="7">
    <location>
        <begin position="211"/>
        <end position="229"/>
    </location>
</feature>
<feature type="region of interest" description="Disordered" evidence="7">
    <location>
        <begin position="147"/>
        <end position="185"/>
    </location>
</feature>
<dbReference type="GeneID" id="28738422"/>
<evidence type="ECO:0000256" key="3">
    <source>
        <dbReference type="ARBA" id="ARBA00022552"/>
    </source>
</evidence>
<comment type="caution">
    <text evidence="8">The sequence shown here is derived from an EMBL/GenBank/DDBJ whole genome shotgun (WGS) entry which is preliminary data.</text>
</comment>
<evidence type="ECO:0000256" key="1">
    <source>
        <dbReference type="ARBA" id="ARBA00004123"/>
    </source>
</evidence>
<comment type="similarity">
    <text evidence="2 6">Belongs to the C1D family.</text>
</comment>
<dbReference type="PANTHER" id="PTHR15341">
    <property type="entry name" value="SUN-COR STEROID HORMONE RECEPTOR CO-REPRESSOR"/>
    <property type="match status" value="1"/>
</dbReference>
<keyword evidence="3 6" id="KW-0698">rRNA processing</keyword>
<evidence type="ECO:0000256" key="2">
    <source>
        <dbReference type="ARBA" id="ARBA00009154"/>
    </source>
</evidence>
<dbReference type="InterPro" id="IPR007146">
    <property type="entry name" value="Sas10/Utp3/C1D"/>
</dbReference>
<evidence type="ECO:0000256" key="5">
    <source>
        <dbReference type="ARBA" id="ARBA00023242"/>
    </source>
</evidence>
<dbReference type="GO" id="GO:0003723">
    <property type="term" value="F:RNA binding"/>
    <property type="evidence" value="ECO:0007669"/>
    <property type="project" value="UniProtKB-UniRule"/>
</dbReference>
<dbReference type="VEuPathDB" id="FungiDB:AB675_6264"/>
<feature type="compositionally biased region" description="Acidic residues" evidence="7">
    <location>
        <begin position="198"/>
        <end position="208"/>
    </location>
</feature>
<dbReference type="Pfam" id="PF04000">
    <property type="entry name" value="Sas10_Utp3"/>
    <property type="match status" value="1"/>
</dbReference>
<feature type="compositionally biased region" description="Basic residues" evidence="7">
    <location>
        <begin position="230"/>
        <end position="242"/>
    </location>
</feature>
<evidence type="ECO:0000313" key="8">
    <source>
        <dbReference type="EMBL" id="KPI43708.1"/>
    </source>
</evidence>
<keyword evidence="4 6" id="KW-0694">RNA-binding</keyword>
<feature type="compositionally biased region" description="Basic and acidic residues" evidence="7">
    <location>
        <begin position="243"/>
        <end position="261"/>
    </location>
</feature>